<proteinExistence type="predicted"/>
<dbReference type="EMBL" id="SDMQ01000001">
    <property type="protein sequence ID" value="TBT88647.1"/>
    <property type="molecule type" value="Genomic_DNA"/>
</dbReference>
<dbReference type="Proteomes" id="UP000292373">
    <property type="component" value="Unassembled WGS sequence"/>
</dbReference>
<dbReference type="OrthoDB" id="7064934at2"/>
<keyword evidence="2" id="KW-1185">Reference proteome</keyword>
<protein>
    <recommendedName>
        <fullName evidence="3">SGNH/GDSL hydrolase family protein</fullName>
    </recommendedName>
</protein>
<reference evidence="1 2" key="1">
    <citation type="submission" date="2019-01" db="EMBL/GenBank/DDBJ databases">
        <title>Lactibacter flavus gen. nov., sp. nov., a novel bacterium of the family Propionibacteriaceae isolated from raw milk and dairy products.</title>
        <authorList>
            <person name="Huptas C."/>
            <person name="Wenning M."/>
            <person name="Breitenwieser F."/>
            <person name="Doll E."/>
            <person name="Von Neubeck M."/>
            <person name="Busse H.-J."/>
            <person name="Scherer S."/>
        </authorList>
    </citation>
    <scope>NUCLEOTIDE SEQUENCE [LARGE SCALE GENOMIC DNA]</scope>
    <source>
        <strain evidence="1 2">KCTC 33808</strain>
    </source>
</reference>
<evidence type="ECO:0008006" key="3">
    <source>
        <dbReference type="Google" id="ProtNLM"/>
    </source>
</evidence>
<gene>
    <name evidence="1" type="ORF">ET989_01495</name>
</gene>
<accession>A0A4Q9KIL0</accession>
<name>A0A4Q9KIL0_9ACTN</name>
<dbReference type="AlphaFoldDB" id="A0A4Q9KIL0"/>
<organism evidence="1 2">
    <name type="scientific">Propioniciclava sinopodophylli</name>
    <dbReference type="NCBI Taxonomy" id="1837344"/>
    <lineage>
        <taxon>Bacteria</taxon>
        <taxon>Bacillati</taxon>
        <taxon>Actinomycetota</taxon>
        <taxon>Actinomycetes</taxon>
        <taxon>Propionibacteriales</taxon>
        <taxon>Propionibacteriaceae</taxon>
        <taxon>Propioniciclava</taxon>
    </lineage>
</organism>
<sequence>MSRAVRVGLSALALVLVASVGAGALLWSTSFPGEPLRIGPVENPPATRDDLAKVAELRVFFGHRSVGKNILDAVPAAYTAAGLPVPAMVDIGEASALPGEGPMIADTRIGENGDPLGKLGNFDARLRAGLADQLDVAVLKFCYEDVTDDTDVPALFERYRVTLAALEAQYPEVTFVHMTSPLRTEPTDLKWRVKELIRRPNDNAARERYNALMRAEYGDDLLLDLALIEATAPDGSLTTVPHAGRQHLALAPANAKDPGHLNATGSLAVATRLLGLLGRPEPVS</sequence>
<dbReference type="SUPFAM" id="SSF52266">
    <property type="entry name" value="SGNH hydrolase"/>
    <property type="match status" value="1"/>
</dbReference>
<evidence type="ECO:0000313" key="2">
    <source>
        <dbReference type="Proteomes" id="UP000292373"/>
    </source>
</evidence>
<evidence type="ECO:0000313" key="1">
    <source>
        <dbReference type="EMBL" id="TBT88647.1"/>
    </source>
</evidence>
<dbReference type="RefSeq" id="WP_131166775.1">
    <property type="nucleotide sequence ID" value="NZ_SDMQ01000001.1"/>
</dbReference>
<comment type="caution">
    <text evidence="1">The sequence shown here is derived from an EMBL/GenBank/DDBJ whole genome shotgun (WGS) entry which is preliminary data.</text>
</comment>